<feature type="modified residue" description="4-aspartylphosphate" evidence="2">
    <location>
        <position position="54"/>
    </location>
</feature>
<proteinExistence type="predicted"/>
<organism evidence="5 6">
    <name type="scientific">Candidatus Pantoea symbiotica</name>
    <dbReference type="NCBI Taxonomy" id="1884370"/>
    <lineage>
        <taxon>Bacteria</taxon>
        <taxon>Pseudomonadati</taxon>
        <taxon>Pseudomonadota</taxon>
        <taxon>Gammaproteobacteria</taxon>
        <taxon>Enterobacterales</taxon>
        <taxon>Erwiniaceae</taxon>
        <taxon>Pantoea</taxon>
    </lineage>
</organism>
<dbReference type="PROSITE" id="PS00622">
    <property type="entry name" value="HTH_LUXR_1"/>
    <property type="match status" value="1"/>
</dbReference>
<dbReference type="InterPro" id="IPR000792">
    <property type="entry name" value="Tscrpt_reg_LuxR_C"/>
</dbReference>
<dbReference type="RefSeq" id="WP_008106131.1">
    <property type="nucleotide sequence ID" value="NZ_FOSD01000017.1"/>
</dbReference>
<keyword evidence="6" id="KW-1185">Reference proteome</keyword>
<evidence type="ECO:0000256" key="1">
    <source>
        <dbReference type="ARBA" id="ARBA00023125"/>
    </source>
</evidence>
<dbReference type="PROSITE" id="PS50043">
    <property type="entry name" value="HTH_LUXR_2"/>
    <property type="match status" value="1"/>
</dbReference>
<dbReference type="CDD" id="cd06170">
    <property type="entry name" value="LuxR_C_like"/>
    <property type="match status" value="1"/>
</dbReference>
<dbReference type="InterPro" id="IPR016032">
    <property type="entry name" value="Sig_transdc_resp-reg_C-effctor"/>
</dbReference>
<name>A0A1I4ECG0_9GAMM</name>
<reference evidence="5 6" key="1">
    <citation type="submission" date="2016-10" db="EMBL/GenBank/DDBJ databases">
        <authorList>
            <person name="Varghese N."/>
            <person name="Submissions S."/>
        </authorList>
    </citation>
    <scope>NUCLEOTIDE SEQUENCE [LARGE SCALE GENOMIC DNA]</scope>
    <source>
        <strain evidence="5 6">YR512</strain>
    </source>
</reference>
<dbReference type="PANTHER" id="PTHR45566:SF1">
    <property type="entry name" value="HTH-TYPE TRANSCRIPTIONAL REGULATOR YHJB-RELATED"/>
    <property type="match status" value="1"/>
</dbReference>
<dbReference type="SMART" id="SM00421">
    <property type="entry name" value="HTH_LUXR"/>
    <property type="match status" value="1"/>
</dbReference>
<evidence type="ECO:0000313" key="6">
    <source>
        <dbReference type="Proteomes" id="UP000198841"/>
    </source>
</evidence>
<keyword evidence="2" id="KW-0597">Phosphoprotein</keyword>
<evidence type="ECO:0000256" key="2">
    <source>
        <dbReference type="PROSITE-ProRule" id="PRU00169"/>
    </source>
</evidence>
<feature type="domain" description="Response regulatory" evidence="4">
    <location>
        <begin position="4"/>
        <end position="119"/>
    </location>
</feature>
<dbReference type="Pfam" id="PF00196">
    <property type="entry name" value="GerE"/>
    <property type="match status" value="1"/>
</dbReference>
<evidence type="ECO:0000259" key="3">
    <source>
        <dbReference type="PROSITE" id="PS50043"/>
    </source>
</evidence>
<dbReference type="PRINTS" id="PR00038">
    <property type="entry name" value="HTHLUXR"/>
</dbReference>
<sequence>MLKRVIIFDRHPIMVEGISQLMSARGYVIACATSDATQLIHALLLDKPTLLIMDMAGLSEHHLKKLHAARQCCGPLQLLIYASTDSCWHEIKRLKWQVQGYLSKGFGVEMLNYVLSEIEKGETLMMRSADITPHHPQDQALIGSLTNREMQILRELGAGKSNKIIASELHLSSKTVSTYKRSIMQKMHTVKVSDVVDFAQRAGF</sequence>
<gene>
    <name evidence="5" type="ORF">SAMN05518863_11724</name>
</gene>
<dbReference type="EMBL" id="FOSD01000017">
    <property type="protein sequence ID" value="SFL03468.1"/>
    <property type="molecule type" value="Genomic_DNA"/>
</dbReference>
<dbReference type="InterPro" id="IPR051015">
    <property type="entry name" value="EvgA-like"/>
</dbReference>
<dbReference type="PANTHER" id="PTHR45566">
    <property type="entry name" value="HTH-TYPE TRANSCRIPTIONAL REGULATOR YHJB-RELATED"/>
    <property type="match status" value="1"/>
</dbReference>
<evidence type="ECO:0000313" key="5">
    <source>
        <dbReference type="EMBL" id="SFL03468.1"/>
    </source>
</evidence>
<dbReference type="PROSITE" id="PS50110">
    <property type="entry name" value="RESPONSE_REGULATORY"/>
    <property type="match status" value="1"/>
</dbReference>
<dbReference type="Proteomes" id="UP000198841">
    <property type="component" value="Unassembled WGS sequence"/>
</dbReference>
<keyword evidence="1" id="KW-0238">DNA-binding</keyword>
<dbReference type="Gene3D" id="3.40.50.2300">
    <property type="match status" value="1"/>
</dbReference>
<accession>A0A1I4ECG0</accession>
<feature type="domain" description="HTH luxR-type" evidence="3">
    <location>
        <begin position="138"/>
        <end position="203"/>
    </location>
</feature>
<dbReference type="SUPFAM" id="SSF52172">
    <property type="entry name" value="CheY-like"/>
    <property type="match status" value="1"/>
</dbReference>
<comment type="caution">
    <text evidence="5">The sequence shown here is derived from an EMBL/GenBank/DDBJ whole genome shotgun (WGS) entry which is preliminary data.</text>
</comment>
<protein>
    <submittedName>
        <fullName evidence="5">Two-component system, NarL family, response regulator EvgA</fullName>
    </submittedName>
</protein>
<dbReference type="SUPFAM" id="SSF46894">
    <property type="entry name" value="C-terminal effector domain of the bipartite response regulators"/>
    <property type="match status" value="1"/>
</dbReference>
<dbReference type="InterPro" id="IPR001789">
    <property type="entry name" value="Sig_transdc_resp-reg_receiver"/>
</dbReference>
<dbReference type="InterPro" id="IPR011006">
    <property type="entry name" value="CheY-like_superfamily"/>
</dbReference>
<evidence type="ECO:0000259" key="4">
    <source>
        <dbReference type="PROSITE" id="PS50110"/>
    </source>
</evidence>